<protein>
    <recommendedName>
        <fullName evidence="3">HipA-like C-terminal domain-containing protein</fullName>
    </recommendedName>
</protein>
<accession>A0ABX7Y6I7</accession>
<gene>
    <name evidence="1" type="ORF">J5A65_03510</name>
</gene>
<dbReference type="Gene3D" id="1.10.1070.20">
    <property type="match status" value="1"/>
</dbReference>
<evidence type="ECO:0000313" key="2">
    <source>
        <dbReference type="Proteomes" id="UP000678513"/>
    </source>
</evidence>
<dbReference type="RefSeq" id="WP_212325379.1">
    <property type="nucleotide sequence ID" value="NZ_AP024463.1"/>
</dbReference>
<dbReference type="Proteomes" id="UP000678513">
    <property type="component" value="Chromosome"/>
</dbReference>
<name>A0ABX7Y6I7_9ACTN</name>
<organism evidence="1 2">
    <name type="scientific">Arachnia rubra</name>
    <dbReference type="NCBI Taxonomy" id="1547448"/>
    <lineage>
        <taxon>Bacteria</taxon>
        <taxon>Bacillati</taxon>
        <taxon>Actinomycetota</taxon>
        <taxon>Actinomycetes</taxon>
        <taxon>Propionibacteriales</taxon>
        <taxon>Propionibacteriaceae</taxon>
        <taxon>Arachnia</taxon>
    </lineage>
</organism>
<dbReference type="EMBL" id="CP072384">
    <property type="protein sequence ID" value="QUC08815.1"/>
    <property type="molecule type" value="Genomic_DNA"/>
</dbReference>
<keyword evidence="2" id="KW-1185">Reference proteome</keyword>
<evidence type="ECO:0008006" key="3">
    <source>
        <dbReference type="Google" id="ProtNLM"/>
    </source>
</evidence>
<reference evidence="1 2" key="1">
    <citation type="submission" date="2021-03" db="EMBL/GenBank/DDBJ databases">
        <title>Human Oral Microbial Genomes.</title>
        <authorList>
            <person name="Johnston C.D."/>
            <person name="Chen T."/>
            <person name="Dewhirst F.E."/>
        </authorList>
    </citation>
    <scope>NUCLEOTIDE SEQUENCE [LARGE SCALE GENOMIC DNA]</scope>
    <source>
        <strain evidence="1 2">DSMZ 100122</strain>
    </source>
</reference>
<sequence length="289" mass="33044">MSSFNIDGDEQMGTKEKFWLRSQEKDERWLWKQARNKDGFTRGEDWAECLVHVVAQNLGLPSVCTSLALRDNKRGVLIHTFLKNGQELEHGNELLAKAIKGYDSSTEREYKLYTVENIQIALREMTGPPPYTRWTAFDVLASYLMLDALVSGCDHHHTNWGILKSPDHDSSVLTPTFDHGNALGFAEPDNRVQELLEDTEQLKKWLMKGRNKYFAGKPRLIELAIKALRLASQASREYFRCRLLDFCLEDVVEAARAFPAEILSAKRGSLACKIVEMNRRRLLDALSAR</sequence>
<proteinExistence type="predicted"/>
<evidence type="ECO:0000313" key="1">
    <source>
        <dbReference type="EMBL" id="QUC08815.1"/>
    </source>
</evidence>